<evidence type="ECO:0000313" key="4">
    <source>
        <dbReference type="EMBL" id="SHJ54478.1"/>
    </source>
</evidence>
<proteinExistence type="predicted"/>
<sequence length="207" mass="23914">MKFSKILFIVMALLSFNIHFSQTAEEETDKLSLDEGPVSSQFEYISVKSGNYRADGIRYEVVKESNLLKLRQNVLDSINEYYKEINKLNATIQGQEETIASLNQKLEETTNTLVAVTEEKDSMSFLGVLVAKSTYNFIVWAIIAGLLLLLLFFIYKFRNSNILTQEAKSSLAEVEVEFEDHRRRALEREQKISRQLQDEINKQKKTK</sequence>
<protein>
    <recommendedName>
        <fullName evidence="6">tRNA (Guanine-N1)-methyltransferase</fullName>
    </recommendedName>
</protein>
<name>A0A1M6K685_9FLAO</name>
<keyword evidence="5" id="KW-1185">Reference proteome</keyword>
<keyword evidence="2" id="KW-0472">Membrane</keyword>
<dbReference type="OrthoDB" id="981213at2"/>
<accession>A0A1M6K685</accession>
<dbReference type="STRING" id="558155.SAMN04487911_12461"/>
<dbReference type="EMBL" id="FQYX01000024">
    <property type="protein sequence ID" value="SHJ54478.1"/>
    <property type="molecule type" value="Genomic_DNA"/>
</dbReference>
<feature type="transmembrane region" description="Helical" evidence="2">
    <location>
        <begin position="137"/>
        <end position="155"/>
    </location>
</feature>
<evidence type="ECO:0008006" key="6">
    <source>
        <dbReference type="Google" id="ProtNLM"/>
    </source>
</evidence>
<reference evidence="5" key="1">
    <citation type="submission" date="2016-11" db="EMBL/GenBank/DDBJ databases">
        <authorList>
            <person name="Varghese N."/>
            <person name="Submissions S."/>
        </authorList>
    </citation>
    <scope>NUCLEOTIDE SEQUENCE [LARGE SCALE GENOMIC DNA]</scope>
    <source>
        <strain evidence="5">CGMCC 1.8863</strain>
    </source>
</reference>
<keyword evidence="1" id="KW-0175">Coiled coil</keyword>
<keyword evidence="2" id="KW-1133">Transmembrane helix</keyword>
<dbReference type="AlphaFoldDB" id="A0A1M6K685"/>
<dbReference type="Proteomes" id="UP000184231">
    <property type="component" value="Unassembled WGS sequence"/>
</dbReference>
<feature type="chain" id="PRO_5013042359" description="tRNA (Guanine-N1)-methyltransferase" evidence="3">
    <location>
        <begin position="25"/>
        <end position="207"/>
    </location>
</feature>
<evidence type="ECO:0000256" key="1">
    <source>
        <dbReference type="SAM" id="Coils"/>
    </source>
</evidence>
<evidence type="ECO:0000313" key="5">
    <source>
        <dbReference type="Proteomes" id="UP000184231"/>
    </source>
</evidence>
<evidence type="ECO:0000256" key="3">
    <source>
        <dbReference type="SAM" id="SignalP"/>
    </source>
</evidence>
<keyword evidence="2" id="KW-0812">Transmembrane</keyword>
<organism evidence="4 5">
    <name type="scientific">Arenibacter nanhaiticus</name>
    <dbReference type="NCBI Taxonomy" id="558155"/>
    <lineage>
        <taxon>Bacteria</taxon>
        <taxon>Pseudomonadati</taxon>
        <taxon>Bacteroidota</taxon>
        <taxon>Flavobacteriia</taxon>
        <taxon>Flavobacteriales</taxon>
        <taxon>Flavobacteriaceae</taxon>
        <taxon>Arenibacter</taxon>
    </lineage>
</organism>
<gene>
    <name evidence="4" type="ORF">SAMN04487911_12461</name>
</gene>
<feature type="signal peptide" evidence="3">
    <location>
        <begin position="1"/>
        <end position="24"/>
    </location>
</feature>
<evidence type="ECO:0000256" key="2">
    <source>
        <dbReference type="SAM" id="Phobius"/>
    </source>
</evidence>
<keyword evidence="3" id="KW-0732">Signal</keyword>
<feature type="coiled-coil region" evidence="1">
    <location>
        <begin position="78"/>
        <end position="119"/>
    </location>
</feature>
<dbReference type="RefSeq" id="WP_072765316.1">
    <property type="nucleotide sequence ID" value="NZ_FQYX01000024.1"/>
</dbReference>